<reference evidence="3 4" key="2">
    <citation type="journal article" date="2020" name="Cell Rep.">
        <title>Acquisition and Adaptation of Ultra-small Parasitic Reduced Genome Bacteria to Mammalian Hosts.</title>
        <authorList>
            <person name="McLean J.S."/>
            <person name="Bor B."/>
            <person name="Kerns K.A."/>
            <person name="Liu Q."/>
            <person name="To T.T."/>
            <person name="Solden L."/>
            <person name="Hendrickson E.L."/>
            <person name="Wrighton K."/>
            <person name="Shi W."/>
            <person name="He X."/>
        </authorList>
    </citation>
    <scope>NUCLEOTIDE SEQUENCE [LARGE SCALE GENOMIC DNA]</scope>
    <source>
        <strain evidence="3 4">TM7_CMJM_G6_1_HOT_870</strain>
    </source>
</reference>
<keyword evidence="4" id="KW-1185">Reference proteome</keyword>
<dbReference type="Gene3D" id="3.40.640.10">
    <property type="entry name" value="Type I PLP-dependent aspartate aminotransferase-like (Major domain)"/>
    <property type="match status" value="1"/>
</dbReference>
<evidence type="ECO:0000313" key="4">
    <source>
        <dbReference type="Proteomes" id="UP001190925"/>
    </source>
</evidence>
<accession>A0ABY0FL16</accession>
<protein>
    <submittedName>
        <fullName evidence="3">Cysteine desulfurase</fullName>
        <ecNumber evidence="3">2.8.1.7</ecNumber>
    </submittedName>
</protein>
<dbReference type="EMBL" id="PRLK01000002">
    <property type="protein sequence ID" value="RYC72850.1"/>
    <property type="molecule type" value="Genomic_DNA"/>
</dbReference>
<dbReference type="GO" id="GO:0031071">
    <property type="term" value="F:cysteine desulfurase activity"/>
    <property type="evidence" value="ECO:0007669"/>
    <property type="project" value="UniProtKB-EC"/>
</dbReference>
<keyword evidence="1" id="KW-0663">Pyridoxal phosphate</keyword>
<dbReference type="Pfam" id="PF00266">
    <property type="entry name" value="Aminotran_5"/>
    <property type="match status" value="1"/>
</dbReference>
<dbReference type="InterPro" id="IPR015421">
    <property type="entry name" value="PyrdxlP-dep_Trfase_major"/>
</dbReference>
<dbReference type="SUPFAM" id="SSF53383">
    <property type="entry name" value="PLP-dependent transferases"/>
    <property type="match status" value="1"/>
</dbReference>
<dbReference type="InterPro" id="IPR000192">
    <property type="entry name" value="Aminotrans_V_dom"/>
</dbReference>
<sequence>MEDFDFLEKDAYYFDSACQTLRPKPVINALNDYYLNYNSCGERVKYEWGKKVDEKVEETRESILDLLKLKSKHYFVSFTLNTTYGINLLLNQLDLPIEKVITSDIEHNSVFLPTITYSQKHNIERVILQREDDGTLPIKNYNFNKSLVVVNAMSNIDGRLLTNIKEIVKQVKKQGGFIIIDAAQAMGSNYELLQKIPADAIVSSAHKMYGASLGIMVINKDLMKYYKPSFIGGGTVSEVKNDSFSMLDGDHLHSVLEPGLQGWGEIIALNEAIKWLKKHKKQSKTLEYGKEIFDFLKDQKDVTVINNSASSVISFYHHNLDAHLIAEALSDEGIMVRSGYFCCHYYLKETKKLPHLVRISIGLHNTRKDIDKLKEILERIFN</sequence>
<proteinExistence type="predicted"/>
<comment type="caution">
    <text evidence="3">The sequence shown here is derived from an EMBL/GenBank/DDBJ whole genome shotgun (WGS) entry which is preliminary data.</text>
</comment>
<dbReference type="InterPro" id="IPR015424">
    <property type="entry name" value="PyrdxlP-dep_Trfase"/>
</dbReference>
<dbReference type="Gene3D" id="3.90.1150.10">
    <property type="entry name" value="Aspartate Aminotransferase, domain 1"/>
    <property type="match status" value="1"/>
</dbReference>
<dbReference type="PANTHER" id="PTHR43586">
    <property type="entry name" value="CYSTEINE DESULFURASE"/>
    <property type="match status" value="1"/>
</dbReference>
<keyword evidence="3" id="KW-0808">Transferase</keyword>
<dbReference type="EC" id="2.8.1.7" evidence="3"/>
<evidence type="ECO:0000259" key="2">
    <source>
        <dbReference type="Pfam" id="PF00266"/>
    </source>
</evidence>
<dbReference type="RefSeq" id="WP_165302651.1">
    <property type="nucleotide sequence ID" value="NZ_PRLK01000002.1"/>
</dbReference>
<dbReference type="PANTHER" id="PTHR43586:SF8">
    <property type="entry name" value="CYSTEINE DESULFURASE 1, CHLOROPLASTIC"/>
    <property type="match status" value="1"/>
</dbReference>
<evidence type="ECO:0000256" key="1">
    <source>
        <dbReference type="ARBA" id="ARBA00022898"/>
    </source>
</evidence>
<dbReference type="InterPro" id="IPR015422">
    <property type="entry name" value="PyrdxlP-dep_Trfase_small"/>
</dbReference>
<gene>
    <name evidence="3" type="primary">csd</name>
    <name evidence="3" type="ORF">G6CMJM_00186</name>
</gene>
<evidence type="ECO:0000313" key="3">
    <source>
        <dbReference type="EMBL" id="RYC72850.1"/>
    </source>
</evidence>
<reference evidence="3 4" key="1">
    <citation type="journal article" date="2018" name="bioRxiv">
        <title>Evidence of independent acquisition and adaption of ultra-small bacteria to human hosts across the highly diverse yet reduced genomes of the phylum Saccharibacteria.</title>
        <authorList>
            <person name="McLean J.S."/>
            <person name="Bor B."/>
            <person name="To T.T."/>
            <person name="Liu Q."/>
            <person name="Kearns K.A."/>
            <person name="Solden L.M."/>
            <person name="Wrighton K.C."/>
            <person name="He X."/>
            <person name="Shi W."/>
        </authorList>
    </citation>
    <scope>NUCLEOTIDE SEQUENCE [LARGE SCALE GENOMIC DNA]</scope>
    <source>
        <strain evidence="3 4">TM7_CMJM_G6_1_HOT_870</strain>
    </source>
</reference>
<dbReference type="Proteomes" id="UP001190925">
    <property type="component" value="Unassembled WGS sequence"/>
</dbReference>
<name>A0ABY0FL16_9BACT</name>
<feature type="domain" description="Aminotransferase class V" evidence="2">
    <location>
        <begin position="13"/>
        <end position="373"/>
    </location>
</feature>
<organism evidence="3 4">
    <name type="scientific">Candidatus Nanogingivalis gingivitcus</name>
    <dbReference type="NCBI Taxonomy" id="2171992"/>
    <lineage>
        <taxon>Bacteria</taxon>
        <taxon>Candidatus Saccharimonadota</taxon>
        <taxon>Candidatus Nanosyncoccalia</taxon>
        <taxon>Candidatus Nanogingivales</taxon>
        <taxon>Candidatus Nanogingivalaceae</taxon>
        <taxon>Candidatus Nanogingivalis</taxon>
    </lineage>
</organism>